<dbReference type="EMBL" id="QMQV01000070">
    <property type="protein sequence ID" value="RLE48523.1"/>
    <property type="molecule type" value="Genomic_DNA"/>
</dbReference>
<evidence type="ECO:0000256" key="4">
    <source>
        <dbReference type="ARBA" id="ARBA00022519"/>
    </source>
</evidence>
<keyword evidence="2" id="KW-0813">Transport</keyword>
<dbReference type="Proteomes" id="UP000278475">
    <property type="component" value="Unassembled WGS sequence"/>
</dbReference>
<evidence type="ECO:0000256" key="2">
    <source>
        <dbReference type="ARBA" id="ARBA00022448"/>
    </source>
</evidence>
<protein>
    <submittedName>
        <fullName evidence="7">Sulfonate ABC transporter substrate-binding protein</fullName>
    </submittedName>
</protein>
<dbReference type="Proteomes" id="UP000272051">
    <property type="component" value="Unassembled WGS sequence"/>
</dbReference>
<dbReference type="Gene3D" id="3.40.190.10">
    <property type="entry name" value="Periplasmic binding protein-like II"/>
    <property type="match status" value="2"/>
</dbReference>
<evidence type="ECO:0000313" key="8">
    <source>
        <dbReference type="Proteomes" id="UP000272051"/>
    </source>
</evidence>
<dbReference type="EMBL" id="QMQX01000040">
    <property type="protein sequence ID" value="RLE52695.1"/>
    <property type="molecule type" value="Genomic_DNA"/>
</dbReference>
<dbReference type="CDD" id="cd13553">
    <property type="entry name" value="PBP2_NrtA_CpmA_like"/>
    <property type="match status" value="1"/>
</dbReference>
<name>A0A497EZP8_9CREN</name>
<dbReference type="SUPFAM" id="SSF53850">
    <property type="entry name" value="Periplasmic binding protein-like II"/>
    <property type="match status" value="1"/>
</dbReference>
<evidence type="ECO:0000313" key="7">
    <source>
        <dbReference type="EMBL" id="RLE52695.1"/>
    </source>
</evidence>
<gene>
    <name evidence="6" type="ORF">DRJ31_07065</name>
    <name evidence="7" type="ORF">DRJ33_03060</name>
</gene>
<keyword evidence="5" id="KW-0472">Membrane</keyword>
<dbReference type="PANTHER" id="PTHR30024">
    <property type="entry name" value="ALIPHATIC SULFONATES-BINDING PROTEIN-RELATED"/>
    <property type="match status" value="1"/>
</dbReference>
<evidence type="ECO:0000313" key="9">
    <source>
        <dbReference type="Proteomes" id="UP000278475"/>
    </source>
</evidence>
<dbReference type="GO" id="GO:0012505">
    <property type="term" value="C:endomembrane system"/>
    <property type="evidence" value="ECO:0007669"/>
    <property type="project" value="UniProtKB-SubCell"/>
</dbReference>
<keyword evidence="4" id="KW-0997">Cell inner membrane</keyword>
<reference evidence="8 9" key="1">
    <citation type="submission" date="2018-06" db="EMBL/GenBank/DDBJ databases">
        <title>Extensive metabolic versatility and redundancy in microbially diverse, dynamic hydrothermal sediments.</title>
        <authorList>
            <person name="Dombrowski N."/>
            <person name="Teske A."/>
            <person name="Baker B.J."/>
        </authorList>
    </citation>
    <scope>NUCLEOTIDE SEQUENCE [LARGE SCALE GENOMIC DNA]</scope>
    <source>
        <strain evidence="7">B34_G17</strain>
        <strain evidence="6">B66_G16</strain>
    </source>
</reference>
<dbReference type="AlphaFoldDB" id="A0A497EZP8"/>
<comment type="caution">
    <text evidence="7">The sequence shown here is derived from an EMBL/GenBank/DDBJ whole genome shotgun (WGS) entry which is preliminary data.</text>
</comment>
<comment type="subcellular location">
    <subcellularLocation>
        <location evidence="1">Endomembrane system</location>
    </subcellularLocation>
</comment>
<accession>A0A497EZP8</accession>
<evidence type="ECO:0000256" key="3">
    <source>
        <dbReference type="ARBA" id="ARBA00022475"/>
    </source>
</evidence>
<evidence type="ECO:0000256" key="1">
    <source>
        <dbReference type="ARBA" id="ARBA00004308"/>
    </source>
</evidence>
<evidence type="ECO:0000256" key="5">
    <source>
        <dbReference type="ARBA" id="ARBA00023136"/>
    </source>
</evidence>
<sequence length="354" mass="38801">MRFYKALILALVIIILLSATYVLFAPKAEKLVIRIGYQPSTHQIAEFIIVEKGWLIEEASKLGYEIEIEEYVFPSGPPEMESFMSGKLDVAYVGATPAIVEVSQALGKGAPLAKIVGSVNLAGSALVVRFDFNYTNPESLKGAKVGVFPPGSIQDTILKHWLKLNNLTYGPPESGADVSIVKGGPQELVEALAAKKVDAVLLPDPAPQILEAKGIGYIAVKSSEMWLNHPCCVLTISDKFISEHRDLAKLIVKLHIKAQKFINEHVNETIEIATKRLSKDWGYNESFVRMVVEKSLVEKVTDLIFPAELSQDTINGIMSYAQVLYELGNIPTLPSQSDLFDLSLYNEALAELGG</sequence>
<keyword evidence="3" id="KW-1003">Cell membrane</keyword>
<proteinExistence type="predicted"/>
<dbReference type="PANTHER" id="PTHR30024:SF42">
    <property type="entry name" value="ALIPHATIC SULFONATES-BINDING PROTEIN-RELATED"/>
    <property type="match status" value="1"/>
</dbReference>
<dbReference type="InterPro" id="IPR044527">
    <property type="entry name" value="NrtA/CpmA_ABC-bd_dom"/>
</dbReference>
<dbReference type="Pfam" id="PF13379">
    <property type="entry name" value="NMT1_2"/>
    <property type="match status" value="1"/>
</dbReference>
<organism evidence="7 8">
    <name type="scientific">Thermoproteota archaeon</name>
    <dbReference type="NCBI Taxonomy" id="2056631"/>
    <lineage>
        <taxon>Archaea</taxon>
        <taxon>Thermoproteota</taxon>
    </lineage>
</organism>
<evidence type="ECO:0000313" key="6">
    <source>
        <dbReference type="EMBL" id="RLE48523.1"/>
    </source>
</evidence>